<evidence type="ECO:0000313" key="1">
    <source>
        <dbReference type="EMBL" id="CAH6718729.1"/>
    </source>
</evidence>
<gene>
    <name evidence="1" type="ORF">CLIB1444_01S13234</name>
</gene>
<name>A0ACA9Y195_9ASCO</name>
<reference evidence="1" key="1">
    <citation type="submission" date="2022-06" db="EMBL/GenBank/DDBJ databases">
        <authorList>
            <person name="Legras J.-L."/>
            <person name="Devillers H."/>
            <person name="Grondin C."/>
        </authorList>
    </citation>
    <scope>NUCLEOTIDE SEQUENCE</scope>
    <source>
        <strain evidence="1">CLIB 1444</strain>
    </source>
</reference>
<comment type="caution">
    <text evidence="1">The sequence shown here is derived from an EMBL/GenBank/DDBJ whole genome shotgun (WGS) entry which is preliminary data.</text>
</comment>
<sequence>MGEPPSYAPTATSSYTVPTTNYHEEITKSSLIKSPIDRSVLDSMAEIYSIITVLEMIENSYIKDYITDKEKYTSTTLRLINQYQIILKGFKEDDLKKNKCNELLNSSDFANFLDDFTRKFKLNCPLAINRLSRGVPITIESFENESSNNSSRMSPSLSNIPVSVEAKTGQVRLIAECTSNFITCMDALKLNYKTKDQLHPLLSELVINLNELIEINAKFEFPGKSKLINWLIKLNNLQQELDSEEIEQFLSDLNTAYKNFYSILE</sequence>
<evidence type="ECO:0000313" key="2">
    <source>
        <dbReference type="Proteomes" id="UP001152531"/>
    </source>
</evidence>
<keyword evidence="2" id="KW-1185">Reference proteome</keyword>
<proteinExistence type="predicted"/>
<protein>
    <submittedName>
        <fullName evidence="1">Vacuolar protein sorting-associated protein 28</fullName>
    </submittedName>
</protein>
<dbReference type="EMBL" id="CALSDN010000001">
    <property type="protein sequence ID" value="CAH6718729.1"/>
    <property type="molecule type" value="Genomic_DNA"/>
</dbReference>
<accession>A0ACA9Y195</accession>
<organism evidence="1 2">
    <name type="scientific">[Candida] jaroonii</name>
    <dbReference type="NCBI Taxonomy" id="467808"/>
    <lineage>
        <taxon>Eukaryota</taxon>
        <taxon>Fungi</taxon>
        <taxon>Dikarya</taxon>
        <taxon>Ascomycota</taxon>
        <taxon>Saccharomycotina</taxon>
        <taxon>Pichiomycetes</taxon>
        <taxon>Debaryomycetaceae</taxon>
        <taxon>Yamadazyma</taxon>
    </lineage>
</organism>
<dbReference type="Proteomes" id="UP001152531">
    <property type="component" value="Unassembled WGS sequence"/>
</dbReference>